<protein>
    <submittedName>
        <fullName evidence="1">Type I-F CRISPR-associated endoribonuclease Cas6/Csy4</fullName>
    </submittedName>
</protein>
<proteinExistence type="predicted"/>
<accession>A0A432X7C5</accession>
<sequence length="215" mass="24898">MNFYQEVTVIETPDISPYFIWGKLFTQVHLALVEQKAPNNRVPFGVSFPEYKCFNDKGKAVKTLGRKLRVFAHTEQLLDQLDLQKWLMRLTDYLHIKSVQAVPSEVKSHVVVSRYQPVKNLERTTRRLAKRQGISFEEALKQQNQRFAELNGYSLKQAEEHYHNPVVKEFPFIKISSLSSGNNYSLHIVQRAMAKECKGDFNTYGLSNGATVPYW</sequence>
<dbReference type="Gene3D" id="3.30.70.2540">
    <property type="entry name" value="CRISPR-associated endoribonuclease Cas6/Csy4"/>
    <property type="match status" value="1"/>
</dbReference>
<dbReference type="Proteomes" id="UP000286976">
    <property type="component" value="Unassembled WGS sequence"/>
</dbReference>
<dbReference type="CDD" id="cd09739">
    <property type="entry name" value="Cas6_I-F"/>
    <property type="match status" value="1"/>
</dbReference>
<gene>
    <name evidence="1" type="primary">cas6f</name>
    <name evidence="1" type="ORF">CWE15_05005</name>
</gene>
<dbReference type="RefSeq" id="WP_126756984.1">
    <property type="nucleotide sequence ID" value="NZ_PIPQ01000002.1"/>
</dbReference>
<keyword evidence="2" id="KW-1185">Reference proteome</keyword>
<dbReference type="NCBIfam" id="TIGR02563">
    <property type="entry name" value="cas_Csy4"/>
    <property type="match status" value="1"/>
</dbReference>
<dbReference type="InterPro" id="IPR042564">
    <property type="entry name" value="CRISPR-Cas6/Csy4_sf"/>
</dbReference>
<dbReference type="EMBL" id="PIPQ01000002">
    <property type="protein sequence ID" value="RUO42769.1"/>
    <property type="molecule type" value="Genomic_DNA"/>
</dbReference>
<name>A0A432X7C5_9GAMM</name>
<evidence type="ECO:0000313" key="2">
    <source>
        <dbReference type="Proteomes" id="UP000286976"/>
    </source>
</evidence>
<dbReference type="AlphaFoldDB" id="A0A432X7C5"/>
<evidence type="ECO:0000313" key="1">
    <source>
        <dbReference type="EMBL" id="RUO42769.1"/>
    </source>
</evidence>
<dbReference type="OrthoDB" id="259831at2"/>
<comment type="caution">
    <text evidence="1">The sequence shown here is derived from an EMBL/GenBank/DDBJ whole genome shotgun (WGS) entry which is preliminary data.</text>
</comment>
<dbReference type="Pfam" id="PF09618">
    <property type="entry name" value="Cas_Csy4"/>
    <property type="match status" value="1"/>
</dbReference>
<dbReference type="GO" id="GO:0043571">
    <property type="term" value="P:maintenance of CRISPR repeat elements"/>
    <property type="evidence" value="ECO:0007669"/>
    <property type="project" value="InterPro"/>
</dbReference>
<reference evidence="1 2" key="1">
    <citation type="journal article" date="2011" name="Front. Microbiol.">
        <title>Genomic signatures of strain selection and enhancement in Bacillus atrophaeus var. globigii, a historical biowarfare simulant.</title>
        <authorList>
            <person name="Gibbons H.S."/>
            <person name="Broomall S.M."/>
            <person name="McNew L.A."/>
            <person name="Daligault H."/>
            <person name="Chapman C."/>
            <person name="Bruce D."/>
            <person name="Karavis M."/>
            <person name="Krepps M."/>
            <person name="McGregor P.A."/>
            <person name="Hong C."/>
            <person name="Park K.H."/>
            <person name="Akmal A."/>
            <person name="Feldman A."/>
            <person name="Lin J.S."/>
            <person name="Chang W.E."/>
            <person name="Higgs B.W."/>
            <person name="Demirev P."/>
            <person name="Lindquist J."/>
            <person name="Liem A."/>
            <person name="Fochler E."/>
            <person name="Read T.D."/>
            <person name="Tapia R."/>
            <person name="Johnson S."/>
            <person name="Bishop-Lilly K.A."/>
            <person name="Detter C."/>
            <person name="Han C."/>
            <person name="Sozhamannan S."/>
            <person name="Rosenzweig C.N."/>
            <person name="Skowronski E.W."/>
        </authorList>
    </citation>
    <scope>NUCLEOTIDE SEQUENCE [LARGE SCALE GENOMIC DNA]</scope>
    <source>
        <strain evidence="1 2">AIT1</strain>
    </source>
</reference>
<organism evidence="1 2">
    <name type="scientific">Aliidiomarina taiwanensis</name>
    <dbReference type="NCBI Taxonomy" id="946228"/>
    <lineage>
        <taxon>Bacteria</taxon>
        <taxon>Pseudomonadati</taxon>
        <taxon>Pseudomonadota</taxon>
        <taxon>Gammaproteobacteria</taxon>
        <taxon>Alteromonadales</taxon>
        <taxon>Idiomarinaceae</taxon>
        <taxon>Aliidiomarina</taxon>
    </lineage>
</organism>
<dbReference type="InterPro" id="IPR013396">
    <property type="entry name" value="CRISPR-assoc_prot_Csy4"/>
</dbReference>
<dbReference type="GO" id="GO:0004519">
    <property type="term" value="F:endonuclease activity"/>
    <property type="evidence" value="ECO:0007669"/>
    <property type="project" value="InterPro"/>
</dbReference>